<feature type="transmembrane region" description="Helical" evidence="1">
    <location>
        <begin position="39"/>
        <end position="57"/>
    </location>
</feature>
<proteinExistence type="predicted"/>
<keyword evidence="1" id="KW-0472">Membrane</keyword>
<reference evidence="2 3" key="1">
    <citation type="submission" date="2024-06" db="EMBL/GenBank/DDBJ databases">
        <title>Sorghum-associated microbial communities from plants grown in Nebraska, USA.</title>
        <authorList>
            <person name="Schachtman D."/>
        </authorList>
    </citation>
    <scope>NUCLEOTIDE SEQUENCE [LARGE SCALE GENOMIC DNA]</scope>
    <source>
        <strain evidence="2 3">736</strain>
    </source>
</reference>
<evidence type="ECO:0000313" key="3">
    <source>
        <dbReference type="Proteomes" id="UP001549363"/>
    </source>
</evidence>
<evidence type="ECO:0000256" key="1">
    <source>
        <dbReference type="SAM" id="Phobius"/>
    </source>
</evidence>
<dbReference type="Proteomes" id="UP001549363">
    <property type="component" value="Unassembled WGS sequence"/>
</dbReference>
<dbReference type="EMBL" id="JBEPSB010000002">
    <property type="protein sequence ID" value="MET4559684.1"/>
    <property type="molecule type" value="Genomic_DNA"/>
</dbReference>
<name>A0ABV2PGC8_9BACI</name>
<organism evidence="2 3">
    <name type="scientific">Lysinibacillus parviboronicapiens</name>
    <dbReference type="NCBI Taxonomy" id="436516"/>
    <lineage>
        <taxon>Bacteria</taxon>
        <taxon>Bacillati</taxon>
        <taxon>Bacillota</taxon>
        <taxon>Bacilli</taxon>
        <taxon>Bacillales</taxon>
        <taxon>Bacillaceae</taxon>
        <taxon>Lysinibacillus</taxon>
    </lineage>
</organism>
<evidence type="ECO:0000313" key="2">
    <source>
        <dbReference type="EMBL" id="MET4559684.1"/>
    </source>
</evidence>
<comment type="caution">
    <text evidence="2">The sequence shown here is derived from an EMBL/GenBank/DDBJ whole genome shotgun (WGS) entry which is preliminary data.</text>
</comment>
<keyword evidence="1" id="KW-1133">Transmembrane helix</keyword>
<dbReference type="RefSeq" id="WP_354471003.1">
    <property type="nucleotide sequence ID" value="NZ_JBEPSB010000002.1"/>
</dbReference>
<evidence type="ECO:0008006" key="4">
    <source>
        <dbReference type="Google" id="ProtNLM"/>
    </source>
</evidence>
<sequence length="331" mass="38582">MSKYEVEVLKDLKDSKNRVMMNVINHIEQRKKPKPSRRWQYSILTMILTVCIGVFVYNQHSEKNLLSSNDVQILDEELLSMSLKLGVDSTKEPLNPAFQERIEESLNSAFQARIEIDAYYAYALSKGIVLRQAAIDEQERLTREHFESISKDAKFIEDLSRINITPEKFYEEYMKPDNIKLVAYNELLKDYFKKYEESFQLHARFAVKKDAIDYFTSQYKEEISNLEKKYQLSSNPSDARSFNKQYKFGQIVAVEGDRFLVVSGALEEKISHLPYTEIIEKKQNGVWFPLHGVKDKIAVGKQVNITYTMKDDTISQGYDFAANLDEIEIIE</sequence>
<accession>A0ABV2PGC8</accession>
<keyword evidence="1" id="KW-0812">Transmembrane</keyword>
<keyword evidence="3" id="KW-1185">Reference proteome</keyword>
<gene>
    <name evidence="2" type="ORF">ABIA69_000827</name>
</gene>
<protein>
    <recommendedName>
        <fullName evidence="4">Anti-sigma factor</fullName>
    </recommendedName>
</protein>